<feature type="region of interest" description="Disordered" evidence="1">
    <location>
        <begin position="51"/>
        <end position="131"/>
    </location>
</feature>
<sequence>MSISVIVRGRSVLPRLGDEHMDRRPPSNVLSPALAVSATPSASLYLRGDGLGVEYTDRHPPSRPLRSGTPHTSSAPPPSDEATYRRPASSSCGARTRLNTVSRCCRRRPSSSGSSPTPGMPSLRACRGFGG</sequence>
<protein>
    <submittedName>
        <fullName evidence="2">Uncharacterized protein</fullName>
    </submittedName>
</protein>
<dbReference type="EMBL" id="VDMD01000003">
    <property type="protein sequence ID" value="TRM67192.1"/>
    <property type="molecule type" value="Genomic_DNA"/>
</dbReference>
<reference evidence="2 3" key="1">
    <citation type="journal article" date="2019" name="New Phytol.">
        <title>Comparative genomics reveals unique wood-decay strategies and fruiting body development in the Schizophyllaceae.</title>
        <authorList>
            <person name="Almasi E."/>
            <person name="Sahu N."/>
            <person name="Krizsan K."/>
            <person name="Balint B."/>
            <person name="Kovacs G.M."/>
            <person name="Kiss B."/>
            <person name="Cseklye J."/>
            <person name="Drula E."/>
            <person name="Henrissat B."/>
            <person name="Nagy I."/>
            <person name="Chovatia M."/>
            <person name="Adam C."/>
            <person name="LaButti K."/>
            <person name="Lipzen A."/>
            <person name="Riley R."/>
            <person name="Grigoriev I.V."/>
            <person name="Nagy L.G."/>
        </authorList>
    </citation>
    <scope>NUCLEOTIDE SEQUENCE [LARGE SCALE GENOMIC DNA]</scope>
    <source>
        <strain evidence="2 3">NL-1724</strain>
    </source>
</reference>
<evidence type="ECO:0000313" key="3">
    <source>
        <dbReference type="Proteomes" id="UP000320762"/>
    </source>
</evidence>
<feature type="compositionally biased region" description="Low complexity" evidence="1">
    <location>
        <begin position="110"/>
        <end position="122"/>
    </location>
</feature>
<keyword evidence="3" id="KW-1185">Reference proteome</keyword>
<comment type="caution">
    <text evidence="2">The sequence shown here is derived from an EMBL/GenBank/DDBJ whole genome shotgun (WGS) entry which is preliminary data.</text>
</comment>
<proteinExistence type="predicted"/>
<gene>
    <name evidence="2" type="ORF">BD626DRAFT_485036</name>
</gene>
<evidence type="ECO:0000313" key="2">
    <source>
        <dbReference type="EMBL" id="TRM67192.1"/>
    </source>
</evidence>
<evidence type="ECO:0000256" key="1">
    <source>
        <dbReference type="SAM" id="MobiDB-lite"/>
    </source>
</evidence>
<dbReference type="Proteomes" id="UP000320762">
    <property type="component" value="Unassembled WGS sequence"/>
</dbReference>
<accession>A0A550CQW8</accession>
<feature type="non-terminal residue" evidence="2">
    <location>
        <position position="131"/>
    </location>
</feature>
<feature type="compositionally biased region" description="Polar residues" evidence="1">
    <location>
        <begin position="88"/>
        <end position="101"/>
    </location>
</feature>
<name>A0A550CQW8_9AGAR</name>
<dbReference type="AlphaFoldDB" id="A0A550CQW8"/>
<organism evidence="2 3">
    <name type="scientific">Schizophyllum amplum</name>
    <dbReference type="NCBI Taxonomy" id="97359"/>
    <lineage>
        <taxon>Eukaryota</taxon>
        <taxon>Fungi</taxon>
        <taxon>Dikarya</taxon>
        <taxon>Basidiomycota</taxon>
        <taxon>Agaricomycotina</taxon>
        <taxon>Agaricomycetes</taxon>
        <taxon>Agaricomycetidae</taxon>
        <taxon>Agaricales</taxon>
        <taxon>Schizophyllaceae</taxon>
        <taxon>Schizophyllum</taxon>
    </lineage>
</organism>